<dbReference type="GO" id="GO:0046654">
    <property type="term" value="P:tetrahydrofolate biosynthetic process"/>
    <property type="evidence" value="ECO:0007669"/>
    <property type="project" value="UniProtKB-UniPathway"/>
</dbReference>
<comment type="caution">
    <text evidence="11">The sequence shown here is derived from an EMBL/GenBank/DDBJ whole genome shotgun (WGS) entry which is preliminary data.</text>
</comment>
<evidence type="ECO:0000256" key="6">
    <source>
        <dbReference type="ARBA" id="ARBA00022723"/>
    </source>
</evidence>
<evidence type="ECO:0000256" key="1">
    <source>
        <dbReference type="ARBA" id="ARBA00000012"/>
    </source>
</evidence>
<evidence type="ECO:0000256" key="5">
    <source>
        <dbReference type="ARBA" id="ARBA00022679"/>
    </source>
</evidence>
<dbReference type="EMBL" id="LCSD01000003">
    <property type="protein sequence ID" value="KKW47873.1"/>
    <property type="molecule type" value="Genomic_DNA"/>
</dbReference>
<dbReference type="InterPro" id="IPR011005">
    <property type="entry name" value="Dihydropteroate_synth-like_sf"/>
</dbReference>
<dbReference type="GO" id="GO:0004156">
    <property type="term" value="F:dihydropteroate synthase activity"/>
    <property type="evidence" value="ECO:0007669"/>
    <property type="project" value="UniProtKB-EC"/>
</dbReference>
<evidence type="ECO:0000256" key="7">
    <source>
        <dbReference type="ARBA" id="ARBA00022842"/>
    </source>
</evidence>
<evidence type="ECO:0000313" key="12">
    <source>
        <dbReference type="Proteomes" id="UP000034789"/>
    </source>
</evidence>
<keyword evidence="6 9" id="KW-0479">Metal-binding</keyword>
<protein>
    <recommendedName>
        <fullName evidence="4 9">Dihydropteroate synthase</fullName>
        <shortName evidence="9">DHPS</shortName>
        <ecNumber evidence="4 9">2.5.1.15</ecNumber>
    </recommendedName>
    <alternativeName>
        <fullName evidence="9">Dihydropteroate pyrophosphorylase</fullName>
    </alternativeName>
</protein>
<comment type="pathway">
    <text evidence="3 9">Cofactor biosynthesis; tetrahydrofolate biosynthesis; 7,8-dihydrofolate from 2-amino-4-hydroxy-6-hydroxymethyl-7,8-dihydropteridine diphosphate and 4-aminobenzoate: step 1/2.</text>
</comment>
<proteinExistence type="inferred from homology"/>
<reference evidence="11 12" key="1">
    <citation type="journal article" date="2015" name="Nature">
        <title>rRNA introns, odd ribosomes, and small enigmatic genomes across a large radiation of phyla.</title>
        <authorList>
            <person name="Brown C.T."/>
            <person name="Hug L.A."/>
            <person name="Thomas B.C."/>
            <person name="Sharon I."/>
            <person name="Castelle C.J."/>
            <person name="Singh A."/>
            <person name="Wilkins M.J."/>
            <person name="Williams K.H."/>
            <person name="Banfield J.F."/>
        </authorList>
    </citation>
    <scope>NUCLEOTIDE SEQUENCE [LARGE SCALE GENOMIC DNA]</scope>
</reference>
<dbReference type="GO" id="GO:0046656">
    <property type="term" value="P:folic acid biosynthetic process"/>
    <property type="evidence" value="ECO:0007669"/>
    <property type="project" value="UniProtKB-KW"/>
</dbReference>
<dbReference type="EC" id="2.5.1.15" evidence="4 9"/>
<dbReference type="AlphaFoldDB" id="A0A0G1YWN2"/>
<evidence type="ECO:0000256" key="3">
    <source>
        <dbReference type="ARBA" id="ARBA00004763"/>
    </source>
</evidence>
<dbReference type="PROSITE" id="PS50972">
    <property type="entry name" value="PTERIN_BINDING"/>
    <property type="match status" value="1"/>
</dbReference>
<comment type="function">
    <text evidence="9">Catalyzes the condensation of para-aminobenzoate (pABA) with 6-hydroxymethyl-7,8-dihydropterin diphosphate (DHPt-PP) to form 7,8-dihydropteroate (H2Pte), the immediate precursor of folate derivatives.</text>
</comment>
<dbReference type="PANTHER" id="PTHR20941">
    <property type="entry name" value="FOLATE SYNTHESIS PROTEINS"/>
    <property type="match status" value="1"/>
</dbReference>
<sequence length="271" mass="29569">MTRPKIVGIVNITTDSFSDGGKFVEPEAAMAHARELLKDGADIVELSGASSNPHAAPVPADVEIGRMKPVLESLDCPVSIDATKPEVQRFALSHKAAYLNDIRGFPDESLYDELASSSAKLIVMHFISDLDKAIRVPKTPEEVFDSIRSFFETRLPQLLSAGISKDRLIIDPGMGFFLASNPEPSLVVLAHIAALKKHFEFPVMISVSRKSFLRNLAKSDEVDIQSRTLAAELFAATQGVDYIRTHDARALHQGLQTLSAIDAGEKYPFPA</sequence>
<accession>A0A0G1YWN2</accession>
<dbReference type="PROSITE" id="PS00792">
    <property type="entry name" value="DHPS_1"/>
    <property type="match status" value="1"/>
</dbReference>
<dbReference type="InterPro" id="IPR006390">
    <property type="entry name" value="DHP_synth_dom"/>
</dbReference>
<dbReference type="NCBIfam" id="TIGR01496">
    <property type="entry name" value="DHPS"/>
    <property type="match status" value="1"/>
</dbReference>
<dbReference type="PATRIC" id="fig|1618672.3.peg.76"/>
<evidence type="ECO:0000256" key="9">
    <source>
        <dbReference type="RuleBase" id="RU361205"/>
    </source>
</evidence>
<dbReference type="InterPro" id="IPR000489">
    <property type="entry name" value="Pterin-binding_dom"/>
</dbReference>
<dbReference type="GO" id="GO:0005829">
    <property type="term" value="C:cytosol"/>
    <property type="evidence" value="ECO:0007669"/>
    <property type="project" value="TreeGrafter"/>
</dbReference>
<dbReference type="Pfam" id="PF00809">
    <property type="entry name" value="Pterin_bind"/>
    <property type="match status" value="1"/>
</dbReference>
<dbReference type="PANTHER" id="PTHR20941:SF1">
    <property type="entry name" value="FOLIC ACID SYNTHESIS PROTEIN FOL1"/>
    <property type="match status" value="1"/>
</dbReference>
<dbReference type="UniPathway" id="UPA00077">
    <property type="reaction ID" value="UER00156"/>
</dbReference>
<dbReference type="SUPFAM" id="SSF51717">
    <property type="entry name" value="Dihydropteroate synthetase-like"/>
    <property type="match status" value="1"/>
</dbReference>
<comment type="cofactor">
    <cofactor evidence="2 9">
        <name>Mg(2+)</name>
        <dbReference type="ChEBI" id="CHEBI:18420"/>
    </cofactor>
</comment>
<evidence type="ECO:0000256" key="4">
    <source>
        <dbReference type="ARBA" id="ARBA00012458"/>
    </source>
</evidence>
<keyword evidence="8 9" id="KW-0289">Folate biosynthesis</keyword>
<gene>
    <name evidence="11" type="ORF">UY98_C0003G0003</name>
</gene>
<comment type="similarity">
    <text evidence="9">Belongs to the DHPS family.</text>
</comment>
<name>A0A0G1YWN2_9BACT</name>
<evidence type="ECO:0000313" key="11">
    <source>
        <dbReference type="EMBL" id="KKW47873.1"/>
    </source>
</evidence>
<dbReference type="Gene3D" id="3.20.20.20">
    <property type="entry name" value="Dihydropteroate synthase-like"/>
    <property type="match status" value="1"/>
</dbReference>
<evidence type="ECO:0000259" key="10">
    <source>
        <dbReference type="PROSITE" id="PS50972"/>
    </source>
</evidence>
<comment type="catalytic activity">
    <reaction evidence="1">
        <text>(7,8-dihydropterin-6-yl)methyl diphosphate + 4-aminobenzoate = 7,8-dihydropteroate + diphosphate</text>
        <dbReference type="Rhea" id="RHEA:19949"/>
        <dbReference type="ChEBI" id="CHEBI:17836"/>
        <dbReference type="ChEBI" id="CHEBI:17839"/>
        <dbReference type="ChEBI" id="CHEBI:33019"/>
        <dbReference type="ChEBI" id="CHEBI:72950"/>
        <dbReference type="EC" id="2.5.1.15"/>
    </reaction>
</comment>
<dbReference type="GO" id="GO:0046872">
    <property type="term" value="F:metal ion binding"/>
    <property type="evidence" value="ECO:0007669"/>
    <property type="project" value="UniProtKB-KW"/>
</dbReference>
<keyword evidence="7 9" id="KW-0460">Magnesium</keyword>
<feature type="domain" description="Pterin-binding" evidence="10">
    <location>
        <begin position="4"/>
        <end position="256"/>
    </location>
</feature>
<organism evidence="11 12">
    <name type="scientific">Candidatus Kaiserbacteria bacterium GW2011_GWA2_58_9</name>
    <dbReference type="NCBI Taxonomy" id="1618672"/>
    <lineage>
        <taxon>Bacteria</taxon>
        <taxon>Candidatus Kaiseribacteriota</taxon>
    </lineage>
</organism>
<evidence type="ECO:0000256" key="2">
    <source>
        <dbReference type="ARBA" id="ARBA00001946"/>
    </source>
</evidence>
<evidence type="ECO:0000256" key="8">
    <source>
        <dbReference type="ARBA" id="ARBA00022909"/>
    </source>
</evidence>
<keyword evidence="5 9" id="KW-0808">Transferase</keyword>
<dbReference type="InterPro" id="IPR045031">
    <property type="entry name" value="DHP_synth-like"/>
</dbReference>
<dbReference type="Proteomes" id="UP000034789">
    <property type="component" value="Unassembled WGS sequence"/>
</dbReference>